<dbReference type="GO" id="GO:0007165">
    <property type="term" value="P:signal transduction"/>
    <property type="evidence" value="ECO:0007669"/>
    <property type="project" value="InterPro"/>
</dbReference>
<feature type="domain" description="PDZ" evidence="6">
    <location>
        <begin position="21"/>
        <end position="114"/>
    </location>
</feature>
<gene>
    <name evidence="9" type="ORF">QYM36_005951</name>
</gene>
<evidence type="ECO:0000259" key="7">
    <source>
        <dbReference type="PROSITE" id="PS50195"/>
    </source>
</evidence>
<keyword evidence="10" id="KW-1185">Reference proteome</keyword>
<evidence type="ECO:0008006" key="11">
    <source>
        <dbReference type="Google" id="ProtNLM"/>
    </source>
</evidence>
<dbReference type="CDD" id="cd01777">
    <property type="entry name" value="FERM_F1_SNX27"/>
    <property type="match status" value="1"/>
</dbReference>
<dbReference type="PANTHER" id="PTHR12431:SF19">
    <property type="entry name" value="SORTING NEXIN-27"/>
    <property type="match status" value="1"/>
</dbReference>
<dbReference type="SMART" id="SM00228">
    <property type="entry name" value="PDZ"/>
    <property type="match status" value="1"/>
</dbReference>
<dbReference type="InterPro" id="IPR036034">
    <property type="entry name" value="PDZ_sf"/>
</dbReference>
<dbReference type="AlphaFoldDB" id="A0AA88L6H3"/>
<dbReference type="SUPFAM" id="SSF64268">
    <property type="entry name" value="PX domain"/>
    <property type="match status" value="1"/>
</dbReference>
<evidence type="ECO:0000313" key="10">
    <source>
        <dbReference type="Proteomes" id="UP001187531"/>
    </source>
</evidence>
<evidence type="ECO:0000256" key="4">
    <source>
        <dbReference type="ARBA" id="ARBA00023121"/>
    </source>
</evidence>
<comment type="caution">
    <text evidence="9">The sequence shown here is derived from an EMBL/GenBank/DDBJ whole genome shotgun (WGS) entry which is preliminary data.</text>
</comment>
<dbReference type="Pfam" id="PF00595">
    <property type="entry name" value="PDZ"/>
    <property type="match status" value="1"/>
</dbReference>
<dbReference type="FunFam" id="3.10.20.90:FF:000210">
    <property type="entry name" value="Putative Sorting nexin-27"/>
    <property type="match status" value="1"/>
</dbReference>
<accession>A0AA88L6H3</accession>
<dbReference type="SUPFAM" id="SSF50156">
    <property type="entry name" value="PDZ domain-like"/>
    <property type="match status" value="1"/>
</dbReference>
<comment type="subcellular location">
    <subcellularLocation>
        <location evidence="2">Early endosome</location>
    </subcellularLocation>
    <subcellularLocation>
        <location evidence="1">Endomembrane system</location>
        <topology evidence="1">Peripheral membrane protein</topology>
    </subcellularLocation>
</comment>
<reference evidence="9" key="1">
    <citation type="submission" date="2023-07" db="EMBL/GenBank/DDBJ databases">
        <title>Chromosome-level genome assembly of Artemia franciscana.</title>
        <authorList>
            <person name="Jo E."/>
        </authorList>
    </citation>
    <scope>NUCLEOTIDE SEQUENCE</scope>
    <source>
        <tissue evidence="9">Whole body</tissue>
    </source>
</reference>
<dbReference type="InterPro" id="IPR036871">
    <property type="entry name" value="PX_dom_sf"/>
</dbReference>
<keyword evidence="4" id="KW-0446">Lipid-binding</keyword>
<dbReference type="InterPro" id="IPR001683">
    <property type="entry name" value="PX_dom"/>
</dbReference>
<evidence type="ECO:0000256" key="3">
    <source>
        <dbReference type="ARBA" id="ARBA00022753"/>
    </source>
</evidence>
<dbReference type="EMBL" id="JAVRJZ010000009">
    <property type="protein sequence ID" value="KAK2718781.1"/>
    <property type="molecule type" value="Genomic_DNA"/>
</dbReference>
<feature type="domain" description="Ras-associating" evidence="8">
    <location>
        <begin position="247"/>
        <end position="339"/>
    </location>
</feature>
<sequence>MSEDLERPKYLHTDSERGIKVVVIHKTDTGFGFNVRGQVSEGGQLRSINGNLYAPLQHVSAVLKGGAAEKAGVVKGDRILEVNGKNVEGTTHRYVVELIKSGGDQLTLTLLSVSPSDAEKLEPTEETTGYSYIDYTEKRSLPISVPDYHYVERKAEKFVVYDIYMAGRHLCSHRYNEFVELHNNLKREFIGFNFPKLPGKWPFALSEQQIDSRRRGLEQYLEKVCAIRVIAESDLIQEFLTESNEENCGLLNVEIKVLLPSREVVTVGVSRNATADIVFEAVMRKVGLGGKAWQAFSLFEIMEYNFERKLQPGEIPHSIYIQNYTTAAATCLIIKRWLFSISEEIALCHNDQIATLFFHQAIDDVNRGFIYAGERLYQLKVLQDPGRKHDYLALARELPGYGEIIFPHCGCDSRKDGHVIPSIGLQQFRLRACSEDGTPESQIIEFPWDIVTSWEIDEEGMAFCLQYKKPEKNPRWIRIHTPYYVFLSECCDKVYQERRSQEEVG</sequence>
<evidence type="ECO:0000259" key="6">
    <source>
        <dbReference type="PROSITE" id="PS50106"/>
    </source>
</evidence>
<feature type="domain" description="PX" evidence="7">
    <location>
        <begin position="139"/>
        <end position="247"/>
    </location>
</feature>
<dbReference type="EMBL" id="JAVRJZ010000009">
    <property type="protein sequence ID" value="KAK2718782.1"/>
    <property type="molecule type" value="Genomic_DNA"/>
</dbReference>
<dbReference type="GO" id="GO:0032266">
    <property type="term" value="F:phosphatidylinositol-3-phosphate binding"/>
    <property type="evidence" value="ECO:0007669"/>
    <property type="project" value="InterPro"/>
</dbReference>
<dbReference type="InterPro" id="IPR037833">
    <property type="entry name" value="SNX27_PX"/>
</dbReference>
<keyword evidence="5" id="KW-0472">Membrane</keyword>
<dbReference type="PANTHER" id="PTHR12431">
    <property type="entry name" value="SORTING NEXIN 17 AND 27"/>
    <property type="match status" value="1"/>
</dbReference>
<dbReference type="Gene3D" id="2.30.42.10">
    <property type="match status" value="1"/>
</dbReference>
<evidence type="ECO:0000256" key="2">
    <source>
        <dbReference type="ARBA" id="ARBA00004412"/>
    </source>
</evidence>
<dbReference type="CDD" id="cd13338">
    <property type="entry name" value="FERM-like_C_SNX27"/>
    <property type="match status" value="1"/>
</dbReference>
<dbReference type="GO" id="GO:0006886">
    <property type="term" value="P:intracellular protein transport"/>
    <property type="evidence" value="ECO:0007669"/>
    <property type="project" value="TreeGrafter"/>
</dbReference>
<dbReference type="CDD" id="cd23070">
    <property type="entry name" value="PDZ_SNX27-like"/>
    <property type="match status" value="1"/>
</dbReference>
<dbReference type="Gene3D" id="3.10.20.90">
    <property type="entry name" value="Phosphatidylinositol 3-kinase Catalytic Subunit, Chain A, domain 1"/>
    <property type="match status" value="1"/>
</dbReference>
<dbReference type="FunFam" id="2.30.42.10:FF:000061">
    <property type="entry name" value="sorting nexin-27 isoform X2"/>
    <property type="match status" value="1"/>
</dbReference>
<dbReference type="Gene3D" id="1.20.80.60">
    <property type="match status" value="1"/>
</dbReference>
<dbReference type="InterPro" id="IPR037835">
    <property type="entry name" value="SNX27_RA"/>
</dbReference>
<evidence type="ECO:0000259" key="8">
    <source>
        <dbReference type="PROSITE" id="PS50200"/>
    </source>
</evidence>
<dbReference type="InterPro" id="IPR037827">
    <property type="entry name" value="SNX27_FERM-like_dom"/>
</dbReference>
<evidence type="ECO:0000256" key="1">
    <source>
        <dbReference type="ARBA" id="ARBA00004184"/>
    </source>
</evidence>
<evidence type="ECO:0000313" key="9">
    <source>
        <dbReference type="EMBL" id="KAK2718782.1"/>
    </source>
</evidence>
<evidence type="ECO:0000256" key="5">
    <source>
        <dbReference type="ARBA" id="ARBA00023136"/>
    </source>
</evidence>
<organism evidence="9 10">
    <name type="scientific">Artemia franciscana</name>
    <name type="common">Brine shrimp</name>
    <name type="synonym">Artemia sanfranciscana</name>
    <dbReference type="NCBI Taxonomy" id="6661"/>
    <lineage>
        <taxon>Eukaryota</taxon>
        <taxon>Metazoa</taxon>
        <taxon>Ecdysozoa</taxon>
        <taxon>Arthropoda</taxon>
        <taxon>Crustacea</taxon>
        <taxon>Branchiopoda</taxon>
        <taxon>Anostraca</taxon>
        <taxon>Artemiidae</taxon>
        <taxon>Artemia</taxon>
    </lineage>
</organism>
<dbReference type="CDD" id="cd06886">
    <property type="entry name" value="PX_SNX27"/>
    <property type="match status" value="1"/>
</dbReference>
<dbReference type="PROSITE" id="PS50200">
    <property type="entry name" value="RA"/>
    <property type="match status" value="1"/>
</dbReference>
<dbReference type="InterPro" id="IPR001478">
    <property type="entry name" value="PDZ"/>
</dbReference>
<protein>
    <recommendedName>
        <fullName evidence="11">Sorting nexin-27</fullName>
    </recommendedName>
</protein>
<dbReference type="GO" id="GO:0032456">
    <property type="term" value="P:endocytic recycling"/>
    <property type="evidence" value="ECO:0007669"/>
    <property type="project" value="TreeGrafter"/>
</dbReference>
<dbReference type="PROSITE" id="PS50195">
    <property type="entry name" value="PX"/>
    <property type="match status" value="1"/>
</dbReference>
<dbReference type="PROSITE" id="PS50106">
    <property type="entry name" value="PDZ"/>
    <property type="match status" value="1"/>
</dbReference>
<dbReference type="GO" id="GO:0005769">
    <property type="term" value="C:early endosome"/>
    <property type="evidence" value="ECO:0007669"/>
    <property type="project" value="UniProtKB-SubCell"/>
</dbReference>
<dbReference type="FunFam" id="3.30.1520.10:FF:000003">
    <property type="entry name" value="sorting nexin-27 isoform X2"/>
    <property type="match status" value="1"/>
</dbReference>
<dbReference type="Proteomes" id="UP001187531">
    <property type="component" value="Unassembled WGS sequence"/>
</dbReference>
<name>A0AA88L6H3_ARTSF</name>
<dbReference type="SMART" id="SM00312">
    <property type="entry name" value="PX"/>
    <property type="match status" value="1"/>
</dbReference>
<dbReference type="Pfam" id="PF00787">
    <property type="entry name" value="PX"/>
    <property type="match status" value="1"/>
</dbReference>
<dbReference type="InterPro" id="IPR000159">
    <property type="entry name" value="RA_dom"/>
</dbReference>
<dbReference type="Gene3D" id="3.30.1520.10">
    <property type="entry name" value="Phox-like domain"/>
    <property type="match status" value="1"/>
</dbReference>
<dbReference type="Pfam" id="PF00788">
    <property type="entry name" value="RA"/>
    <property type="match status" value="1"/>
</dbReference>
<proteinExistence type="predicted"/>
<keyword evidence="3" id="KW-0967">Endosome</keyword>